<evidence type="ECO:0000256" key="2">
    <source>
        <dbReference type="ARBA" id="ARBA00022649"/>
    </source>
</evidence>
<evidence type="ECO:0000256" key="7">
    <source>
        <dbReference type="ARBA" id="ARBA00038093"/>
    </source>
</evidence>
<dbReference type="PANTHER" id="PTHR33653:SF1">
    <property type="entry name" value="RIBONUCLEASE VAPC2"/>
    <property type="match status" value="1"/>
</dbReference>
<dbReference type="CDD" id="cd18741">
    <property type="entry name" value="PIN_VapC4-5_FitB-like"/>
    <property type="match status" value="1"/>
</dbReference>
<dbReference type="Proteomes" id="UP000034539">
    <property type="component" value="Unassembled WGS sequence"/>
</dbReference>
<keyword evidence="2" id="KW-1277">Toxin-antitoxin system</keyword>
<dbReference type="Pfam" id="PF01850">
    <property type="entry name" value="PIN"/>
    <property type="match status" value="1"/>
</dbReference>
<evidence type="ECO:0000256" key="5">
    <source>
        <dbReference type="ARBA" id="ARBA00022801"/>
    </source>
</evidence>
<dbReference type="InterPro" id="IPR029060">
    <property type="entry name" value="PIN-like_dom_sf"/>
</dbReference>
<feature type="domain" description="PIN" evidence="8">
    <location>
        <begin position="2"/>
        <end position="112"/>
    </location>
</feature>
<dbReference type="GO" id="GO:0016787">
    <property type="term" value="F:hydrolase activity"/>
    <property type="evidence" value="ECO:0007669"/>
    <property type="project" value="UniProtKB-KW"/>
</dbReference>
<dbReference type="GO" id="GO:0004518">
    <property type="term" value="F:nuclease activity"/>
    <property type="evidence" value="ECO:0007669"/>
    <property type="project" value="UniProtKB-KW"/>
</dbReference>
<evidence type="ECO:0000256" key="3">
    <source>
        <dbReference type="ARBA" id="ARBA00022722"/>
    </source>
</evidence>
<dbReference type="GO" id="GO:0046872">
    <property type="term" value="F:metal ion binding"/>
    <property type="evidence" value="ECO:0007669"/>
    <property type="project" value="UniProtKB-KW"/>
</dbReference>
<evidence type="ECO:0000256" key="6">
    <source>
        <dbReference type="ARBA" id="ARBA00022842"/>
    </source>
</evidence>
<sequence>MYILDTNILIWVLRKNKTFVDLYHSLKHETLVSISTITVAEIYKNVLPNESVDTEELLNDFKIWDVTSTIARRGGLYWQQFMKKSKNLNILDCLIVATAKEHELTLVTLNSRHFPMDDIKVLDPGKK</sequence>
<evidence type="ECO:0000313" key="9">
    <source>
        <dbReference type="EMBL" id="KKR33474.1"/>
    </source>
</evidence>
<gene>
    <name evidence="9" type="ORF">UT63_C0016G0013</name>
</gene>
<name>A0A0G0PZC6_9BACT</name>
<dbReference type="InterPro" id="IPR050556">
    <property type="entry name" value="Type_II_TA_system_RNase"/>
</dbReference>
<comment type="caution">
    <text evidence="9">The sequence shown here is derived from an EMBL/GenBank/DDBJ whole genome shotgun (WGS) entry which is preliminary data.</text>
</comment>
<protein>
    <submittedName>
        <fullName evidence="9">Putative ribonuclease VapC</fullName>
    </submittedName>
</protein>
<organism evidence="9 10">
    <name type="scientific">Candidatus Gottesmanbacteria bacterium GW2011_GWC2_39_8</name>
    <dbReference type="NCBI Taxonomy" id="1618450"/>
    <lineage>
        <taxon>Bacteria</taxon>
        <taxon>Candidatus Gottesmaniibacteriota</taxon>
    </lineage>
</organism>
<dbReference type="PANTHER" id="PTHR33653">
    <property type="entry name" value="RIBONUCLEASE VAPC2"/>
    <property type="match status" value="1"/>
</dbReference>
<dbReference type="EMBL" id="LBXN01000016">
    <property type="protein sequence ID" value="KKR33474.1"/>
    <property type="molecule type" value="Genomic_DNA"/>
</dbReference>
<dbReference type="InterPro" id="IPR002716">
    <property type="entry name" value="PIN_dom"/>
</dbReference>
<accession>A0A0G0PZC6</accession>
<evidence type="ECO:0000313" key="10">
    <source>
        <dbReference type="Proteomes" id="UP000034539"/>
    </source>
</evidence>
<comment type="cofactor">
    <cofactor evidence="1">
        <name>Mg(2+)</name>
        <dbReference type="ChEBI" id="CHEBI:18420"/>
    </cofactor>
</comment>
<dbReference type="Gene3D" id="3.40.50.1010">
    <property type="entry name" value="5'-nuclease"/>
    <property type="match status" value="1"/>
</dbReference>
<keyword evidence="3" id="KW-0540">Nuclease</keyword>
<evidence type="ECO:0000256" key="4">
    <source>
        <dbReference type="ARBA" id="ARBA00022723"/>
    </source>
</evidence>
<comment type="similarity">
    <text evidence="7">Belongs to the PINc/VapC protein family.</text>
</comment>
<proteinExistence type="inferred from homology"/>
<dbReference type="SUPFAM" id="SSF88723">
    <property type="entry name" value="PIN domain-like"/>
    <property type="match status" value="1"/>
</dbReference>
<keyword evidence="5" id="KW-0378">Hydrolase</keyword>
<reference evidence="9 10" key="1">
    <citation type="journal article" date="2015" name="Nature">
        <title>rRNA introns, odd ribosomes, and small enigmatic genomes across a large radiation of phyla.</title>
        <authorList>
            <person name="Brown C.T."/>
            <person name="Hug L.A."/>
            <person name="Thomas B.C."/>
            <person name="Sharon I."/>
            <person name="Castelle C.J."/>
            <person name="Singh A."/>
            <person name="Wilkins M.J."/>
            <person name="Williams K.H."/>
            <person name="Banfield J.F."/>
        </authorList>
    </citation>
    <scope>NUCLEOTIDE SEQUENCE [LARGE SCALE GENOMIC DNA]</scope>
</reference>
<dbReference type="AlphaFoldDB" id="A0A0G0PZC6"/>
<keyword evidence="6" id="KW-0460">Magnesium</keyword>
<evidence type="ECO:0000256" key="1">
    <source>
        <dbReference type="ARBA" id="ARBA00001946"/>
    </source>
</evidence>
<evidence type="ECO:0000259" key="8">
    <source>
        <dbReference type="Pfam" id="PF01850"/>
    </source>
</evidence>
<keyword evidence="4" id="KW-0479">Metal-binding</keyword>